<accession>A0AAD7N9G5</accession>
<sequence>MSSILTPSTFGMLFLGFLHVSDGAWLLAISLTSLFNLPFSLSTYTLFITVAARLEFPGWIQSTGHRGFNPPSDLSRGIYANATSPQTLDVGYHTVSLRHEFGANISRWVSILFIISKFGTTLWGARERLSYTPFLATNMLNTVNQNNQKATESGECSANVWDTGGNLRVLLAHRNVGCGFEFQRERMRRIACRKALGLRMSKTGEQRESVLSPAYYPNNQVKVQWNATKQALDHVGITTETPTHRRTAVSLPQQHTALYSF</sequence>
<organism evidence="2 3">
    <name type="scientific">Mycena metata</name>
    <dbReference type="NCBI Taxonomy" id="1033252"/>
    <lineage>
        <taxon>Eukaryota</taxon>
        <taxon>Fungi</taxon>
        <taxon>Dikarya</taxon>
        <taxon>Basidiomycota</taxon>
        <taxon>Agaricomycotina</taxon>
        <taxon>Agaricomycetes</taxon>
        <taxon>Agaricomycetidae</taxon>
        <taxon>Agaricales</taxon>
        <taxon>Marasmiineae</taxon>
        <taxon>Mycenaceae</taxon>
        <taxon>Mycena</taxon>
    </lineage>
</organism>
<evidence type="ECO:0000313" key="2">
    <source>
        <dbReference type="EMBL" id="KAJ7751432.1"/>
    </source>
</evidence>
<keyword evidence="1" id="KW-1133">Transmembrane helix</keyword>
<dbReference type="EMBL" id="JARKIB010000062">
    <property type="protein sequence ID" value="KAJ7751432.1"/>
    <property type="molecule type" value="Genomic_DNA"/>
</dbReference>
<dbReference type="AlphaFoldDB" id="A0AAD7N9G5"/>
<feature type="transmembrane region" description="Helical" evidence="1">
    <location>
        <begin position="12"/>
        <end position="35"/>
    </location>
</feature>
<keyword evidence="3" id="KW-1185">Reference proteome</keyword>
<reference evidence="2" key="1">
    <citation type="submission" date="2023-03" db="EMBL/GenBank/DDBJ databases">
        <title>Massive genome expansion in bonnet fungi (Mycena s.s.) driven by repeated elements and novel gene families across ecological guilds.</title>
        <authorList>
            <consortium name="Lawrence Berkeley National Laboratory"/>
            <person name="Harder C.B."/>
            <person name="Miyauchi S."/>
            <person name="Viragh M."/>
            <person name="Kuo A."/>
            <person name="Thoen E."/>
            <person name="Andreopoulos B."/>
            <person name="Lu D."/>
            <person name="Skrede I."/>
            <person name="Drula E."/>
            <person name="Henrissat B."/>
            <person name="Morin E."/>
            <person name="Kohler A."/>
            <person name="Barry K."/>
            <person name="LaButti K."/>
            <person name="Morin E."/>
            <person name="Salamov A."/>
            <person name="Lipzen A."/>
            <person name="Mereny Z."/>
            <person name="Hegedus B."/>
            <person name="Baldrian P."/>
            <person name="Stursova M."/>
            <person name="Weitz H."/>
            <person name="Taylor A."/>
            <person name="Grigoriev I.V."/>
            <person name="Nagy L.G."/>
            <person name="Martin F."/>
            <person name="Kauserud H."/>
        </authorList>
    </citation>
    <scope>NUCLEOTIDE SEQUENCE</scope>
    <source>
        <strain evidence="2">CBHHK182m</strain>
    </source>
</reference>
<keyword evidence="1" id="KW-0812">Transmembrane</keyword>
<evidence type="ECO:0000256" key="1">
    <source>
        <dbReference type="SAM" id="Phobius"/>
    </source>
</evidence>
<protein>
    <submittedName>
        <fullName evidence="2">Uncharacterized protein</fullName>
    </submittedName>
</protein>
<evidence type="ECO:0000313" key="3">
    <source>
        <dbReference type="Proteomes" id="UP001215598"/>
    </source>
</evidence>
<comment type="caution">
    <text evidence="2">The sequence shown here is derived from an EMBL/GenBank/DDBJ whole genome shotgun (WGS) entry which is preliminary data.</text>
</comment>
<name>A0AAD7N9G5_9AGAR</name>
<keyword evidence="1" id="KW-0472">Membrane</keyword>
<proteinExistence type="predicted"/>
<gene>
    <name evidence="2" type="ORF">B0H16DRAFT_1840770</name>
</gene>
<dbReference type="Proteomes" id="UP001215598">
    <property type="component" value="Unassembled WGS sequence"/>
</dbReference>